<comment type="caution">
    <text evidence="2">The sequence shown here is derived from an EMBL/GenBank/DDBJ whole genome shotgun (WGS) entry which is preliminary data.</text>
</comment>
<evidence type="ECO:0000313" key="3">
    <source>
        <dbReference type="Proteomes" id="UP000475325"/>
    </source>
</evidence>
<dbReference type="AlphaFoldDB" id="A0A7C8JBR7"/>
<dbReference type="Pfam" id="PF12937">
    <property type="entry name" value="F-box-like"/>
    <property type="match status" value="1"/>
</dbReference>
<reference evidence="2 3" key="1">
    <citation type="submission" date="2019-06" db="EMBL/GenBank/DDBJ databases">
        <authorList>
            <person name="Palmer J.M."/>
        </authorList>
    </citation>
    <scope>NUCLEOTIDE SEQUENCE [LARGE SCALE GENOMIC DNA]</scope>
    <source>
        <strain evidence="2 3">TWF102</strain>
    </source>
</reference>
<dbReference type="Gene3D" id="1.20.1280.50">
    <property type="match status" value="1"/>
</dbReference>
<evidence type="ECO:0000313" key="2">
    <source>
        <dbReference type="EMBL" id="KAF3109153.1"/>
    </source>
</evidence>
<organism evidence="2 3">
    <name type="scientific">Orbilia oligospora</name>
    <name type="common">Nematode-trapping fungus</name>
    <name type="synonym">Arthrobotrys oligospora</name>
    <dbReference type="NCBI Taxonomy" id="2813651"/>
    <lineage>
        <taxon>Eukaryota</taxon>
        <taxon>Fungi</taxon>
        <taxon>Dikarya</taxon>
        <taxon>Ascomycota</taxon>
        <taxon>Pezizomycotina</taxon>
        <taxon>Orbiliomycetes</taxon>
        <taxon>Orbiliales</taxon>
        <taxon>Orbiliaceae</taxon>
        <taxon>Orbilia</taxon>
    </lineage>
</organism>
<evidence type="ECO:0000259" key="1">
    <source>
        <dbReference type="PROSITE" id="PS50181"/>
    </source>
</evidence>
<dbReference type="PROSITE" id="PS50181">
    <property type="entry name" value="FBOX"/>
    <property type="match status" value="1"/>
</dbReference>
<dbReference type="SUPFAM" id="SSF81383">
    <property type="entry name" value="F-box domain"/>
    <property type="match status" value="1"/>
</dbReference>
<dbReference type="InterPro" id="IPR036047">
    <property type="entry name" value="F-box-like_dom_sf"/>
</dbReference>
<protein>
    <recommendedName>
        <fullName evidence="1">F-box domain-containing protein</fullName>
    </recommendedName>
</protein>
<sequence length="363" mass="42181">MPMLTFIIEDALSRGDSPEDSVLDFTHISSTPVKIIDLSNPRTKQLIIFAKMKVSGKITNYYHSPLSTASVQRIRNKHFPIEPPQMNYKIPIAINSQTEPLKLIPIVSTGQQQECCLSKIPREIFNEITSNLGASDLVALSQTCVDFFTIIAYDQKLWYSRLLNVNKPPGPGSYKYEPLFPRIVSTLLTGRRRWYGAIDIEEKVRDHHEVIACWNGEFDDQRFYYKDVVEILKREDWGFEYETCDCCLTQKGVNQVFNGTKIPAQLCGSCVFERFGGEQIMPFHILIKKEEFKSHDWEDRLISWIRSGYLKPGMIFRRWFGRYEVEILSRLGYLVEICRDLYWNDSGGHLYDFQVVEIDDDDL</sequence>
<name>A0A7C8JBR7_ORBOL</name>
<feature type="domain" description="F-box" evidence="1">
    <location>
        <begin position="114"/>
        <end position="161"/>
    </location>
</feature>
<dbReference type="Proteomes" id="UP000475325">
    <property type="component" value="Unassembled WGS sequence"/>
</dbReference>
<gene>
    <name evidence="2" type="ORF">TWF102_009928</name>
</gene>
<proteinExistence type="predicted"/>
<dbReference type="EMBL" id="WIQW01000007">
    <property type="protein sequence ID" value="KAF3109153.1"/>
    <property type="molecule type" value="Genomic_DNA"/>
</dbReference>
<dbReference type="InterPro" id="IPR001810">
    <property type="entry name" value="F-box_dom"/>
</dbReference>
<accession>A0A7C8JBR7</accession>